<dbReference type="EMBL" id="LAZR01038768">
    <property type="protein sequence ID" value="KKL18705.1"/>
    <property type="molecule type" value="Genomic_DNA"/>
</dbReference>
<evidence type="ECO:0000313" key="1">
    <source>
        <dbReference type="EMBL" id="KKL18705.1"/>
    </source>
</evidence>
<dbReference type="AlphaFoldDB" id="A0A0F9BAN5"/>
<reference evidence="1" key="1">
    <citation type="journal article" date="2015" name="Nature">
        <title>Complex archaea that bridge the gap between prokaryotes and eukaryotes.</title>
        <authorList>
            <person name="Spang A."/>
            <person name="Saw J.H."/>
            <person name="Jorgensen S.L."/>
            <person name="Zaremba-Niedzwiedzka K."/>
            <person name="Martijn J."/>
            <person name="Lind A.E."/>
            <person name="van Eijk R."/>
            <person name="Schleper C."/>
            <person name="Guy L."/>
            <person name="Ettema T.J."/>
        </authorList>
    </citation>
    <scope>NUCLEOTIDE SEQUENCE</scope>
</reference>
<name>A0A0F9BAN5_9ZZZZ</name>
<protein>
    <submittedName>
        <fullName evidence="1">Uncharacterized protein</fullName>
    </submittedName>
</protein>
<sequence length="82" mass="9596">MILLSPEEIEKLSEEWLEAAEEVDWATTVAKAQLKQLHRWGEELCYDHNGEQRKELGLFVKRHECPICWQALKKEVDSCKNG</sequence>
<organism evidence="1">
    <name type="scientific">marine sediment metagenome</name>
    <dbReference type="NCBI Taxonomy" id="412755"/>
    <lineage>
        <taxon>unclassified sequences</taxon>
        <taxon>metagenomes</taxon>
        <taxon>ecological metagenomes</taxon>
    </lineage>
</organism>
<proteinExistence type="predicted"/>
<comment type="caution">
    <text evidence="1">The sequence shown here is derived from an EMBL/GenBank/DDBJ whole genome shotgun (WGS) entry which is preliminary data.</text>
</comment>
<accession>A0A0F9BAN5</accession>
<gene>
    <name evidence="1" type="ORF">LCGC14_2472860</name>
</gene>